<dbReference type="InterPro" id="IPR038081">
    <property type="entry name" value="CalX-like_sf"/>
</dbReference>
<keyword evidence="2" id="KW-1185">Reference proteome</keyword>
<organism evidence="1 2">
    <name type="scientific">Pedobacter albus</name>
    <dbReference type="NCBI Taxonomy" id="3113905"/>
    <lineage>
        <taxon>Bacteria</taxon>
        <taxon>Pseudomonadati</taxon>
        <taxon>Bacteroidota</taxon>
        <taxon>Sphingobacteriia</taxon>
        <taxon>Sphingobacteriales</taxon>
        <taxon>Sphingobacteriaceae</taxon>
        <taxon>Pedobacter</taxon>
    </lineage>
</organism>
<dbReference type="RefSeq" id="WP_330106773.1">
    <property type="nucleotide sequence ID" value="NZ_JAZDQT010000001.1"/>
</dbReference>
<dbReference type="Gene3D" id="2.60.40.2030">
    <property type="match status" value="1"/>
</dbReference>
<dbReference type="Proteomes" id="UP001336835">
    <property type="component" value="Unassembled WGS sequence"/>
</dbReference>
<sequence>MKNRDNLYEGPDVVEFVPLTATVKKGTVATPGTATAVVQLVGHQQAAATDINYTISGTGVQGTDYTLSGTSGKVTIPANSSSANIVITAIPANIATGTRTVILTLTGNSQIGVSQNYKTYTLTITQ</sequence>
<evidence type="ECO:0000313" key="1">
    <source>
        <dbReference type="EMBL" id="MEE1944400.1"/>
    </source>
</evidence>
<accession>A0ABU7I4L7</accession>
<protein>
    <recommendedName>
        <fullName evidence="3">Calx-beta domain-containing protein</fullName>
    </recommendedName>
</protein>
<reference evidence="1 2" key="1">
    <citation type="submission" date="2024-01" db="EMBL/GenBank/DDBJ databases">
        <title>Pedobacter sp. nov., isolated from fresh soil.</title>
        <authorList>
            <person name="Le N.T.T."/>
        </authorList>
    </citation>
    <scope>NUCLEOTIDE SEQUENCE [LARGE SCALE GENOMIC DNA]</scope>
    <source>
        <strain evidence="1 2">KR3-3</strain>
    </source>
</reference>
<dbReference type="EMBL" id="JAZDQT010000001">
    <property type="protein sequence ID" value="MEE1944400.1"/>
    <property type="molecule type" value="Genomic_DNA"/>
</dbReference>
<dbReference type="SUPFAM" id="SSF141072">
    <property type="entry name" value="CalX-like"/>
    <property type="match status" value="1"/>
</dbReference>
<evidence type="ECO:0000313" key="2">
    <source>
        <dbReference type="Proteomes" id="UP001336835"/>
    </source>
</evidence>
<comment type="caution">
    <text evidence="1">The sequence shown here is derived from an EMBL/GenBank/DDBJ whole genome shotgun (WGS) entry which is preliminary data.</text>
</comment>
<evidence type="ECO:0008006" key="3">
    <source>
        <dbReference type="Google" id="ProtNLM"/>
    </source>
</evidence>
<gene>
    <name evidence="1" type="ORF">VRU48_04725</name>
</gene>
<proteinExistence type="predicted"/>
<name>A0ABU7I4L7_9SPHI</name>